<organism evidence="2 3">
    <name type="scientific">Raphidocelis subcapitata</name>
    <dbReference type="NCBI Taxonomy" id="307507"/>
    <lineage>
        <taxon>Eukaryota</taxon>
        <taxon>Viridiplantae</taxon>
        <taxon>Chlorophyta</taxon>
        <taxon>core chlorophytes</taxon>
        <taxon>Chlorophyceae</taxon>
        <taxon>CS clade</taxon>
        <taxon>Sphaeropleales</taxon>
        <taxon>Selenastraceae</taxon>
        <taxon>Raphidocelis</taxon>
    </lineage>
</organism>
<dbReference type="InParanoid" id="A0A2V0P5T6"/>
<evidence type="ECO:0000313" key="3">
    <source>
        <dbReference type="Proteomes" id="UP000247498"/>
    </source>
</evidence>
<feature type="compositionally biased region" description="Low complexity" evidence="1">
    <location>
        <begin position="485"/>
        <end position="502"/>
    </location>
</feature>
<gene>
    <name evidence="2" type="ORF">Rsub_07946</name>
</gene>
<comment type="caution">
    <text evidence="2">The sequence shown here is derived from an EMBL/GenBank/DDBJ whole genome shotgun (WGS) entry which is preliminary data.</text>
</comment>
<feature type="region of interest" description="Disordered" evidence="1">
    <location>
        <begin position="230"/>
        <end position="255"/>
    </location>
</feature>
<feature type="compositionally biased region" description="Low complexity" evidence="1">
    <location>
        <begin position="405"/>
        <end position="435"/>
    </location>
</feature>
<accession>A0A2V0P5T6</accession>
<proteinExistence type="predicted"/>
<dbReference type="SUPFAM" id="SSF53335">
    <property type="entry name" value="S-adenosyl-L-methionine-dependent methyltransferases"/>
    <property type="match status" value="1"/>
</dbReference>
<dbReference type="Gene3D" id="3.40.50.150">
    <property type="entry name" value="Vaccinia Virus protein VP39"/>
    <property type="match status" value="1"/>
</dbReference>
<dbReference type="AlphaFoldDB" id="A0A2V0P5T6"/>
<dbReference type="EMBL" id="BDRX01000061">
    <property type="protein sequence ID" value="GBF95231.1"/>
    <property type="molecule type" value="Genomic_DNA"/>
</dbReference>
<sequence>MASDKQQAAALGGLYSIMQTMESKLGGGEGVEGIYGSITATGMGRIFDCMQHNCALDGRSRLVDVGAGLGRPLLHAALRYGLCGAYGVELDPVKVSKAEAFIAYVMRELALRGIAPDRMATPLITRAPVERVESLDPATHAYSFWEGVPRDGKAAFGRLFRTSQTLKAVAVVQRAIRGTDPSLEMQSLGFGPLLLIKSFPVNMSGSGRSFTAYVFSKIAPPSADLLRRQARLSDAAASPAAAPPRQSPAATGMSGARLVQLRTEHKPLASAPSMQAPFAEVALGGDGAGAGAGAGGSPAKRALDAATGAHLAGGEAEGSPSKRRSRDDGGGDQDGAGAAAPERSHSYGLRPKKLDLSRSLSSSGSGSIISTSSDAAACGTATSGTGGLRKSASERSSRAAGERGGAAPAPLQRSASSRGPRAGGKAAAPAAAAAADQSACKPPRGSAARADPAEAVAAPRGGKLRQVALSSMFRQERKAGGANGKPGSAAGASGAAAQAGVGPEAEVC</sequence>
<feature type="compositionally biased region" description="Low complexity" evidence="1">
    <location>
        <begin position="357"/>
        <end position="383"/>
    </location>
</feature>
<dbReference type="Proteomes" id="UP000247498">
    <property type="component" value="Unassembled WGS sequence"/>
</dbReference>
<reference evidence="2 3" key="1">
    <citation type="journal article" date="2018" name="Sci. Rep.">
        <title>Raphidocelis subcapitata (=Pseudokirchneriella subcapitata) provides an insight into genome evolution and environmental adaptations in the Sphaeropleales.</title>
        <authorList>
            <person name="Suzuki S."/>
            <person name="Yamaguchi H."/>
            <person name="Nakajima N."/>
            <person name="Kawachi M."/>
        </authorList>
    </citation>
    <scope>NUCLEOTIDE SEQUENCE [LARGE SCALE GENOMIC DNA]</scope>
    <source>
        <strain evidence="2 3">NIES-35</strain>
    </source>
</reference>
<feature type="compositionally biased region" description="Basic and acidic residues" evidence="1">
    <location>
        <begin position="391"/>
        <end position="401"/>
    </location>
</feature>
<name>A0A2V0P5T6_9CHLO</name>
<feature type="compositionally biased region" description="Low complexity" evidence="1">
    <location>
        <begin position="447"/>
        <end position="458"/>
    </location>
</feature>
<dbReference type="OrthoDB" id="443402at2759"/>
<evidence type="ECO:0000313" key="2">
    <source>
        <dbReference type="EMBL" id="GBF95231.1"/>
    </source>
</evidence>
<dbReference type="InterPro" id="IPR029063">
    <property type="entry name" value="SAM-dependent_MTases_sf"/>
</dbReference>
<feature type="region of interest" description="Disordered" evidence="1">
    <location>
        <begin position="308"/>
        <end position="508"/>
    </location>
</feature>
<keyword evidence="3" id="KW-1185">Reference proteome</keyword>
<evidence type="ECO:0008006" key="4">
    <source>
        <dbReference type="Google" id="ProtNLM"/>
    </source>
</evidence>
<protein>
    <recommendedName>
        <fullName evidence="4">DOT1 domain-containing protein</fullName>
    </recommendedName>
</protein>
<evidence type="ECO:0000256" key="1">
    <source>
        <dbReference type="SAM" id="MobiDB-lite"/>
    </source>
</evidence>